<evidence type="ECO:0000259" key="9">
    <source>
        <dbReference type="PROSITE" id="PS51296"/>
    </source>
</evidence>
<evidence type="ECO:0000313" key="11">
    <source>
        <dbReference type="Proteomes" id="UP001237448"/>
    </source>
</evidence>
<evidence type="ECO:0000256" key="6">
    <source>
        <dbReference type="ARBA" id="ARBA00023002"/>
    </source>
</evidence>
<dbReference type="InterPro" id="IPR050446">
    <property type="entry name" value="FAD-oxidoreductase/Apoptosis"/>
</dbReference>
<proteinExistence type="predicted"/>
<protein>
    <submittedName>
        <fullName evidence="10">NADPH-dependent 2,4-dienoyl-CoA reductase/sulfur reductase-like enzyme/nitrite reductase/ring-hydroxylating ferredoxin subunit</fullName>
    </submittedName>
</protein>
<keyword evidence="7" id="KW-0408">Iron</keyword>
<keyword evidence="2" id="KW-0285">Flavoprotein</keyword>
<keyword evidence="8" id="KW-0411">Iron-sulfur</keyword>
<accession>A0ABU0F7D9</accession>
<name>A0ABU0F7D9_9HYPH</name>
<dbReference type="PANTHER" id="PTHR43557:SF2">
    <property type="entry name" value="RIESKE DOMAIN-CONTAINING PROTEIN-RELATED"/>
    <property type="match status" value="1"/>
</dbReference>
<dbReference type="Gene3D" id="3.30.390.30">
    <property type="match status" value="1"/>
</dbReference>
<gene>
    <name evidence="10" type="ORF">J3R73_000324</name>
</gene>
<evidence type="ECO:0000313" key="10">
    <source>
        <dbReference type="EMBL" id="MDQ0390532.1"/>
    </source>
</evidence>
<keyword evidence="11" id="KW-1185">Reference proteome</keyword>
<evidence type="ECO:0000256" key="1">
    <source>
        <dbReference type="ARBA" id="ARBA00001974"/>
    </source>
</evidence>
<dbReference type="PRINTS" id="PR00411">
    <property type="entry name" value="PNDRDTASEI"/>
</dbReference>
<comment type="cofactor">
    <cofactor evidence="1">
        <name>FAD</name>
        <dbReference type="ChEBI" id="CHEBI:57692"/>
    </cofactor>
</comment>
<evidence type="ECO:0000256" key="7">
    <source>
        <dbReference type="ARBA" id="ARBA00023004"/>
    </source>
</evidence>
<dbReference type="InterPro" id="IPR016156">
    <property type="entry name" value="FAD/NAD-linked_Rdtase_dimer_sf"/>
</dbReference>
<dbReference type="SUPFAM" id="SSF50022">
    <property type="entry name" value="ISP domain"/>
    <property type="match status" value="1"/>
</dbReference>
<comment type="caution">
    <text evidence="10">The sequence shown here is derived from an EMBL/GenBank/DDBJ whole genome shotgun (WGS) entry which is preliminary data.</text>
</comment>
<dbReference type="Proteomes" id="UP001237448">
    <property type="component" value="Unassembled WGS sequence"/>
</dbReference>
<dbReference type="Gene3D" id="2.102.10.10">
    <property type="entry name" value="Rieske [2Fe-2S] iron-sulphur domain"/>
    <property type="match status" value="1"/>
</dbReference>
<reference evidence="10 11" key="1">
    <citation type="submission" date="2023-07" db="EMBL/GenBank/DDBJ databases">
        <title>Genomic Encyclopedia of Type Strains, Phase IV (KMG-IV): sequencing the most valuable type-strain genomes for metagenomic binning, comparative biology and taxonomic classification.</title>
        <authorList>
            <person name="Goeker M."/>
        </authorList>
    </citation>
    <scope>NUCLEOTIDE SEQUENCE [LARGE SCALE GENOMIC DNA]</scope>
    <source>
        <strain evidence="10 11">DSM 5896</strain>
    </source>
</reference>
<feature type="domain" description="Rieske" evidence="9">
    <location>
        <begin position="13"/>
        <end position="108"/>
    </location>
</feature>
<evidence type="ECO:0000256" key="4">
    <source>
        <dbReference type="ARBA" id="ARBA00022723"/>
    </source>
</evidence>
<dbReference type="InterPro" id="IPR028202">
    <property type="entry name" value="Reductase_C"/>
</dbReference>
<dbReference type="Gene3D" id="3.50.50.60">
    <property type="entry name" value="FAD/NAD(P)-binding domain"/>
    <property type="match status" value="2"/>
</dbReference>
<evidence type="ECO:0000256" key="2">
    <source>
        <dbReference type="ARBA" id="ARBA00022630"/>
    </source>
</evidence>
<dbReference type="PANTHER" id="PTHR43557">
    <property type="entry name" value="APOPTOSIS-INDUCING FACTOR 1"/>
    <property type="match status" value="1"/>
</dbReference>
<dbReference type="SUPFAM" id="SSF55424">
    <property type="entry name" value="FAD/NAD-linked reductases, dimerisation (C-terminal) domain"/>
    <property type="match status" value="1"/>
</dbReference>
<dbReference type="Pfam" id="PF14759">
    <property type="entry name" value="Reductase_C"/>
    <property type="match status" value="1"/>
</dbReference>
<evidence type="ECO:0000256" key="5">
    <source>
        <dbReference type="ARBA" id="ARBA00022827"/>
    </source>
</evidence>
<dbReference type="InterPro" id="IPR036188">
    <property type="entry name" value="FAD/NAD-bd_sf"/>
</dbReference>
<evidence type="ECO:0000256" key="8">
    <source>
        <dbReference type="ARBA" id="ARBA00023014"/>
    </source>
</evidence>
<dbReference type="SUPFAM" id="SSF51905">
    <property type="entry name" value="FAD/NAD(P)-binding domain"/>
    <property type="match status" value="1"/>
</dbReference>
<keyword evidence="4" id="KW-0479">Metal-binding</keyword>
<dbReference type="InterPro" id="IPR023753">
    <property type="entry name" value="FAD/NAD-binding_dom"/>
</dbReference>
<evidence type="ECO:0000256" key="3">
    <source>
        <dbReference type="ARBA" id="ARBA00022714"/>
    </source>
</evidence>
<sequence>MQDEPDTDLPDLTRGVPSARLAEGGLLTGRVGEEKVIVWRRGRDVAAYAAACPHLGGPLDEGLLEDGVVACPWHHACFDLRTGAAVAAPAFDALRRYPVAESRGVIVVTAPTGASNEPAAPALPSASRPDGPMAIIGGGAAGFAAADALRRNGWRGRIAMFSSDADEPYDRTLLTKDYLDGSFGDDRLPIARHGVEALGIAFEPNVRVESIDVPGRLVRLEDGRSEAYARLLLATGAEPRRPGLPGEGLPHVHLLRSLADCRRILADARTARHVVVLGGSFIGMEAAASLRSRGLAIDLVAPDSHPMEKIFGRALSDLVVDTYRRNGVTLHLGRKATAIAGDAITLDDGTTLPADLVVIGIGVEPRIELAESAGLAVDEGVLVDAHLRTSAPGIYAAGDICRWPDPHSGEAIRVEHWVVAERQGQAAAANMLGADRPFAMVPFFWTKHFDLAIRYVGHAERWDELVVEGDLSKRHALIRYRREGRDLAVATVGRDLDSLREERKMALAHAPSPWT</sequence>
<dbReference type="RefSeq" id="WP_307421753.1">
    <property type="nucleotide sequence ID" value="NZ_JAUSVK010000001.1"/>
</dbReference>
<keyword evidence="5" id="KW-0274">FAD</keyword>
<organism evidence="10 11">
    <name type="scientific">Labrys monachus</name>
    <dbReference type="NCBI Taxonomy" id="217067"/>
    <lineage>
        <taxon>Bacteria</taxon>
        <taxon>Pseudomonadati</taxon>
        <taxon>Pseudomonadota</taxon>
        <taxon>Alphaproteobacteria</taxon>
        <taxon>Hyphomicrobiales</taxon>
        <taxon>Xanthobacteraceae</taxon>
        <taxon>Labrys</taxon>
    </lineage>
</organism>
<keyword evidence="3" id="KW-0001">2Fe-2S</keyword>
<dbReference type="EMBL" id="JAUSVK010000001">
    <property type="protein sequence ID" value="MDQ0390532.1"/>
    <property type="molecule type" value="Genomic_DNA"/>
</dbReference>
<dbReference type="PRINTS" id="PR00368">
    <property type="entry name" value="FADPNR"/>
</dbReference>
<dbReference type="Pfam" id="PF07992">
    <property type="entry name" value="Pyr_redox_2"/>
    <property type="match status" value="1"/>
</dbReference>
<dbReference type="InterPro" id="IPR017941">
    <property type="entry name" value="Rieske_2Fe-2S"/>
</dbReference>
<dbReference type="PROSITE" id="PS51296">
    <property type="entry name" value="RIESKE"/>
    <property type="match status" value="1"/>
</dbReference>
<dbReference type="InterPro" id="IPR036922">
    <property type="entry name" value="Rieske_2Fe-2S_sf"/>
</dbReference>
<keyword evidence="6" id="KW-0560">Oxidoreductase</keyword>
<dbReference type="Pfam" id="PF00355">
    <property type="entry name" value="Rieske"/>
    <property type="match status" value="1"/>
</dbReference>